<dbReference type="PANTHER" id="PTHR24348:SF68">
    <property type="entry name" value="SERINE_THREONINE-PROTEIN KINASE ATG1C"/>
    <property type="match status" value="1"/>
</dbReference>
<evidence type="ECO:0000313" key="8">
    <source>
        <dbReference type="EMBL" id="EIW83460.1"/>
    </source>
</evidence>
<dbReference type="AlphaFoldDB" id="A0A5M3MWL8"/>
<feature type="binding site" evidence="4">
    <location>
        <position position="209"/>
    </location>
    <ligand>
        <name>ATP</name>
        <dbReference type="ChEBI" id="CHEBI:30616"/>
    </ligand>
</feature>
<dbReference type="PROSITE" id="PS00108">
    <property type="entry name" value="PROTEIN_KINASE_ST"/>
    <property type="match status" value="1"/>
</dbReference>
<dbReference type="SMART" id="SM00240">
    <property type="entry name" value="FHA"/>
    <property type="match status" value="1"/>
</dbReference>
<dbReference type="SMART" id="SM00220">
    <property type="entry name" value="S_TKc"/>
    <property type="match status" value="1"/>
</dbReference>
<organism evidence="8 9">
    <name type="scientific">Coniophora puteana (strain RWD-64-598)</name>
    <name type="common">Brown rot fungus</name>
    <dbReference type="NCBI Taxonomy" id="741705"/>
    <lineage>
        <taxon>Eukaryota</taxon>
        <taxon>Fungi</taxon>
        <taxon>Dikarya</taxon>
        <taxon>Basidiomycota</taxon>
        <taxon>Agaricomycotina</taxon>
        <taxon>Agaricomycetes</taxon>
        <taxon>Agaricomycetidae</taxon>
        <taxon>Boletales</taxon>
        <taxon>Coniophorineae</taxon>
        <taxon>Coniophoraceae</taxon>
        <taxon>Coniophora</taxon>
    </lineage>
</organism>
<dbReference type="InterPro" id="IPR017441">
    <property type="entry name" value="Protein_kinase_ATP_BS"/>
</dbReference>
<name>A0A5M3MWL8_CONPW</name>
<keyword evidence="8" id="KW-0418">Kinase</keyword>
<dbReference type="GO" id="GO:0005737">
    <property type="term" value="C:cytoplasm"/>
    <property type="evidence" value="ECO:0007669"/>
    <property type="project" value="TreeGrafter"/>
</dbReference>
<dbReference type="Gene3D" id="1.10.510.10">
    <property type="entry name" value="Transferase(Phosphotransferase) domain 1"/>
    <property type="match status" value="1"/>
</dbReference>
<protein>
    <submittedName>
        <fullName evidence="8">Kinase-like protein</fullName>
    </submittedName>
</protein>
<dbReference type="CDD" id="cd05117">
    <property type="entry name" value="STKc_CAMK"/>
    <property type="match status" value="1"/>
</dbReference>
<dbReference type="GO" id="GO:0005524">
    <property type="term" value="F:ATP binding"/>
    <property type="evidence" value="ECO:0007669"/>
    <property type="project" value="UniProtKB-UniRule"/>
</dbReference>
<dbReference type="InterPro" id="IPR011009">
    <property type="entry name" value="Kinase-like_dom_sf"/>
</dbReference>
<feature type="compositionally biased region" description="Basic and acidic residues" evidence="5">
    <location>
        <begin position="600"/>
        <end position="620"/>
    </location>
</feature>
<dbReference type="Pfam" id="PF00498">
    <property type="entry name" value="FHA"/>
    <property type="match status" value="1"/>
</dbReference>
<feature type="domain" description="FHA" evidence="6">
    <location>
        <begin position="76"/>
        <end position="130"/>
    </location>
</feature>
<dbReference type="InterPro" id="IPR008271">
    <property type="entry name" value="Ser/Thr_kinase_AS"/>
</dbReference>
<feature type="compositionally biased region" description="Low complexity" evidence="5">
    <location>
        <begin position="694"/>
        <end position="711"/>
    </location>
</feature>
<dbReference type="Gene3D" id="3.30.200.20">
    <property type="entry name" value="Phosphorylase Kinase, domain 1"/>
    <property type="match status" value="1"/>
</dbReference>
<proteinExistence type="inferred from homology"/>
<dbReference type="OrthoDB" id="10252171at2759"/>
<dbReference type="Pfam" id="PF00069">
    <property type="entry name" value="Pkinase"/>
    <property type="match status" value="1"/>
</dbReference>
<accession>A0A5M3MWL8</accession>
<evidence type="ECO:0000256" key="4">
    <source>
        <dbReference type="PROSITE-ProRule" id="PRU10141"/>
    </source>
</evidence>
<feature type="domain" description="Protein kinase" evidence="7">
    <location>
        <begin position="180"/>
        <end position="456"/>
    </location>
</feature>
<dbReference type="GO" id="GO:0004674">
    <property type="term" value="F:protein serine/threonine kinase activity"/>
    <property type="evidence" value="ECO:0007669"/>
    <property type="project" value="InterPro"/>
</dbReference>
<comment type="caution">
    <text evidence="8">The sequence shown here is derived from an EMBL/GenBank/DDBJ whole genome shotgun (WGS) entry which is preliminary data.</text>
</comment>
<dbReference type="OMA" id="VMSWQKK"/>
<dbReference type="InterPro" id="IPR000719">
    <property type="entry name" value="Prot_kinase_dom"/>
</dbReference>
<dbReference type="Gene3D" id="2.60.200.20">
    <property type="match status" value="1"/>
</dbReference>
<evidence type="ECO:0000256" key="5">
    <source>
        <dbReference type="SAM" id="MobiDB-lite"/>
    </source>
</evidence>
<evidence type="ECO:0000256" key="3">
    <source>
        <dbReference type="ARBA" id="ARBA00022840"/>
    </source>
</evidence>
<comment type="similarity">
    <text evidence="1">Belongs to the protein kinase superfamily. CAMK Ser/Thr protein kinase family. CHEK2 subfamily.</text>
</comment>
<dbReference type="PROSITE" id="PS00107">
    <property type="entry name" value="PROTEIN_KINASE_ATP"/>
    <property type="match status" value="1"/>
</dbReference>
<dbReference type="InterPro" id="IPR045269">
    <property type="entry name" value="Atg1-like"/>
</dbReference>
<reference evidence="9" key="1">
    <citation type="journal article" date="2012" name="Science">
        <title>The Paleozoic origin of enzymatic lignin decomposition reconstructed from 31 fungal genomes.</title>
        <authorList>
            <person name="Floudas D."/>
            <person name="Binder M."/>
            <person name="Riley R."/>
            <person name="Barry K."/>
            <person name="Blanchette R.A."/>
            <person name="Henrissat B."/>
            <person name="Martinez A.T."/>
            <person name="Otillar R."/>
            <person name="Spatafora J.W."/>
            <person name="Yadav J.S."/>
            <person name="Aerts A."/>
            <person name="Benoit I."/>
            <person name="Boyd A."/>
            <person name="Carlson A."/>
            <person name="Copeland A."/>
            <person name="Coutinho P.M."/>
            <person name="de Vries R.P."/>
            <person name="Ferreira P."/>
            <person name="Findley K."/>
            <person name="Foster B."/>
            <person name="Gaskell J."/>
            <person name="Glotzer D."/>
            <person name="Gorecki P."/>
            <person name="Heitman J."/>
            <person name="Hesse C."/>
            <person name="Hori C."/>
            <person name="Igarashi K."/>
            <person name="Jurgens J.A."/>
            <person name="Kallen N."/>
            <person name="Kersten P."/>
            <person name="Kohler A."/>
            <person name="Kuees U."/>
            <person name="Kumar T.K.A."/>
            <person name="Kuo A."/>
            <person name="LaButti K."/>
            <person name="Larrondo L.F."/>
            <person name="Lindquist E."/>
            <person name="Ling A."/>
            <person name="Lombard V."/>
            <person name="Lucas S."/>
            <person name="Lundell T."/>
            <person name="Martin R."/>
            <person name="McLaughlin D.J."/>
            <person name="Morgenstern I."/>
            <person name="Morin E."/>
            <person name="Murat C."/>
            <person name="Nagy L.G."/>
            <person name="Nolan M."/>
            <person name="Ohm R.A."/>
            <person name="Patyshakuliyeva A."/>
            <person name="Rokas A."/>
            <person name="Ruiz-Duenas F.J."/>
            <person name="Sabat G."/>
            <person name="Salamov A."/>
            <person name="Samejima M."/>
            <person name="Schmutz J."/>
            <person name="Slot J.C."/>
            <person name="St John F."/>
            <person name="Stenlid J."/>
            <person name="Sun H."/>
            <person name="Sun S."/>
            <person name="Syed K."/>
            <person name="Tsang A."/>
            <person name="Wiebenga A."/>
            <person name="Young D."/>
            <person name="Pisabarro A."/>
            <person name="Eastwood D.C."/>
            <person name="Martin F."/>
            <person name="Cullen D."/>
            <person name="Grigoriev I.V."/>
            <person name="Hibbett D.S."/>
        </authorList>
    </citation>
    <scope>NUCLEOTIDE SEQUENCE [LARGE SCALE GENOMIC DNA]</scope>
    <source>
        <strain evidence="9">RWD-64-598 SS2</strain>
    </source>
</reference>
<keyword evidence="2 4" id="KW-0547">Nucleotide-binding</keyword>
<dbReference type="FunFam" id="1.10.510.10:FF:000571">
    <property type="entry name" value="Maternal embryonic leucine zipper kinase"/>
    <property type="match status" value="1"/>
</dbReference>
<dbReference type="SUPFAM" id="SSF49879">
    <property type="entry name" value="SMAD/FHA domain"/>
    <property type="match status" value="1"/>
</dbReference>
<keyword evidence="9" id="KW-1185">Reference proteome</keyword>
<sequence>MQAAIQDFLNHAGDANMADDATTEATETQHETQQATQSTEDGSQSTEGGKNDVWGVLQPCSQSLNRIDLFKLQPVVSVGRNQEGNEVVLPGLKVSNKHCKIRWDGRTDEKSHVTVYDTSSNGTWINGQKIGKGKSGILKDGNEIAFGQHRSQPESPSEDYRFIYRHMASGPPKGGLHAFYDLGHELGKGSFATVMKGLSRQTGQWYAIKIIHAQTLRRAQASSGSHSSTSDHEAKKAADFVKEISILEKLTHKNICQLKEVFFQESNINLVLELVDGGDLLDYICTRDGLEEPLACHITYQIADALTYVHAQGIVHRDLKPENVLLTSSNPPVVKVADFGLAKVVDSMTRLKTMCGTPSYLAPEVVTQKNQEGYSHLVDAWSVGVIVFSMLTGQTPFIEDESIQDIKVRIAERTIDWAILESVNTSKEALNFVQSLLQYFPKHRMSMSEAKEHPWLATYARENSLSNAEGPAPSVASEPRSQLAEDSVISLGMGESSLSSIPDESEEGADAEMHDADPSMDSGLRKMQLNSSIGGPAASLVASGAPDTDDTPPTGDQAGSSRFVTPIALAIETPFSPSSQSAGGMRRIPLQRQSMAVAEQQEHDQRDSPGKQQPIRDESSWHVIASQEYQQQHRAAAVAAAAAPPPPEPIPEPAPVAGPGPTTRGNKRKLNSIPSGGELTEKPARGNMKKRGRAAASSGSSASGSRSSSSGTLNGNRRGHGSSALAAAPVLMANANGEPVDVEMASPAKTRSGRTRSTRGRGGATAAAAAAAVAATKPAEEEAVEDEEWGGIGSSEAIGSGTGSGRPRRSTRQAPAKAARRA</sequence>
<dbReference type="EMBL" id="JH711576">
    <property type="protein sequence ID" value="EIW83460.1"/>
    <property type="molecule type" value="Genomic_DNA"/>
</dbReference>
<dbReference type="SUPFAM" id="SSF56112">
    <property type="entry name" value="Protein kinase-like (PK-like)"/>
    <property type="match status" value="1"/>
</dbReference>
<gene>
    <name evidence="8" type="ORF">CONPUDRAFT_122038</name>
</gene>
<evidence type="ECO:0000259" key="6">
    <source>
        <dbReference type="PROSITE" id="PS50006"/>
    </source>
</evidence>
<keyword evidence="3 4" id="KW-0067">ATP-binding</keyword>
<dbReference type="InterPro" id="IPR000253">
    <property type="entry name" value="FHA_dom"/>
</dbReference>
<evidence type="ECO:0000256" key="2">
    <source>
        <dbReference type="ARBA" id="ARBA00022741"/>
    </source>
</evidence>
<feature type="compositionally biased region" description="Low complexity" evidence="5">
    <location>
        <begin position="724"/>
        <end position="736"/>
    </location>
</feature>
<dbReference type="KEGG" id="cput:CONPUDRAFT_122038"/>
<dbReference type="PROSITE" id="PS50011">
    <property type="entry name" value="PROTEIN_KINASE_DOM"/>
    <property type="match status" value="1"/>
</dbReference>
<feature type="compositionally biased region" description="Pro residues" evidence="5">
    <location>
        <begin position="643"/>
        <end position="658"/>
    </location>
</feature>
<dbReference type="GO" id="GO:0010506">
    <property type="term" value="P:regulation of autophagy"/>
    <property type="evidence" value="ECO:0007669"/>
    <property type="project" value="InterPro"/>
</dbReference>
<dbReference type="RefSeq" id="XP_007767213.1">
    <property type="nucleotide sequence ID" value="XM_007769023.1"/>
</dbReference>
<dbReference type="InterPro" id="IPR008984">
    <property type="entry name" value="SMAD_FHA_dom_sf"/>
</dbReference>
<evidence type="ECO:0000259" key="7">
    <source>
        <dbReference type="PROSITE" id="PS50011"/>
    </source>
</evidence>
<feature type="region of interest" description="Disordered" evidence="5">
    <location>
        <begin position="492"/>
        <end position="822"/>
    </location>
</feature>
<dbReference type="PROSITE" id="PS50006">
    <property type="entry name" value="FHA_DOMAIN"/>
    <property type="match status" value="1"/>
</dbReference>
<feature type="compositionally biased region" description="Low complexity" evidence="5">
    <location>
        <begin position="21"/>
        <end position="40"/>
    </location>
</feature>
<evidence type="ECO:0000313" key="9">
    <source>
        <dbReference type="Proteomes" id="UP000053558"/>
    </source>
</evidence>
<dbReference type="Proteomes" id="UP000053558">
    <property type="component" value="Unassembled WGS sequence"/>
</dbReference>
<feature type="region of interest" description="Disordered" evidence="5">
    <location>
        <begin position="21"/>
        <end position="54"/>
    </location>
</feature>
<keyword evidence="8" id="KW-0808">Transferase</keyword>
<dbReference type="GeneID" id="19199656"/>
<feature type="compositionally biased region" description="Low complexity" evidence="5">
    <location>
        <begin position="764"/>
        <end position="777"/>
    </location>
</feature>
<evidence type="ECO:0000256" key="1">
    <source>
        <dbReference type="ARBA" id="ARBA00005575"/>
    </source>
</evidence>
<dbReference type="PANTHER" id="PTHR24348">
    <property type="entry name" value="SERINE/THREONINE-PROTEIN KINASE UNC-51-RELATED"/>
    <property type="match status" value="1"/>
</dbReference>